<reference evidence="4" key="1">
    <citation type="submission" date="2025-08" db="UniProtKB">
        <authorList>
            <consortium name="Ensembl"/>
        </authorList>
    </citation>
    <scope>IDENTIFICATION</scope>
</reference>
<accession>A0A8C4Q8B9</accession>
<proteinExistence type="inferred from homology"/>
<organism evidence="4 5">
    <name type="scientific">Eptatretus burgeri</name>
    <name type="common">Inshore hagfish</name>
    <dbReference type="NCBI Taxonomy" id="7764"/>
    <lineage>
        <taxon>Eukaryota</taxon>
        <taxon>Metazoa</taxon>
        <taxon>Chordata</taxon>
        <taxon>Craniata</taxon>
        <taxon>Vertebrata</taxon>
        <taxon>Cyclostomata</taxon>
        <taxon>Myxini</taxon>
        <taxon>Myxiniformes</taxon>
        <taxon>Myxinidae</taxon>
        <taxon>Eptatretinae</taxon>
        <taxon>Eptatretus</taxon>
    </lineage>
</organism>
<dbReference type="InterPro" id="IPR035892">
    <property type="entry name" value="C2_domain_sf"/>
</dbReference>
<dbReference type="FunFam" id="2.60.40.150:FF:000062">
    <property type="entry name" value="synaptotagmin-14 isoform X1"/>
    <property type="match status" value="1"/>
</dbReference>
<dbReference type="CDD" id="cd08408">
    <property type="entry name" value="C2B_Synaptotagmin-14_16"/>
    <property type="match status" value="1"/>
</dbReference>
<dbReference type="Pfam" id="PF00168">
    <property type="entry name" value="C2"/>
    <property type="match status" value="2"/>
</dbReference>
<sequence length="407" mass="45956">MAIVFWGLNGLIFSPEAVGFLSAVGLFVILLVILFLFINKKLCFESVGGLPCLEAQLRRDKRALHDELGEHCFHSDNEYEGSAQCSLSQPPQAGQESASAVSSCGTLAVQMDFCKRTQKVSVLLEKVVDLLPRERTGATAWQIHLVLLPMKRQRFRSSVQRGDELTFDETFRFSGIEDSELARYGVRFRLYAMRSINRERLMGESLFYMNRLIQLNIGITESIPIVLCSMEAYHWVNSYNESVCFPNLSEPSPSDSNSSAHSLSYGGNPEILVGLGYNPTTGRLSVEIIKGSHFRNLTVSWQPDTYVKLTLQDSTGQEISQSKTSLRRGQPNPVYKETFVFQVALFQLSDIILTLSVFSKRSMKRKEIVGSVSLGANSRVEEERTHWDEMKRCKGSQVCRWHQLQEV</sequence>
<feature type="transmembrane region" description="Helical" evidence="2">
    <location>
        <begin position="17"/>
        <end position="38"/>
    </location>
</feature>
<evidence type="ECO:0000259" key="3">
    <source>
        <dbReference type="PROSITE" id="PS50004"/>
    </source>
</evidence>
<dbReference type="InterPro" id="IPR043541">
    <property type="entry name" value="SYT14/14L/16"/>
</dbReference>
<dbReference type="InterPro" id="IPR000008">
    <property type="entry name" value="C2_dom"/>
</dbReference>
<dbReference type="AlphaFoldDB" id="A0A8C4Q8B9"/>
<dbReference type="PROSITE" id="PS50004">
    <property type="entry name" value="C2"/>
    <property type="match status" value="1"/>
</dbReference>
<evidence type="ECO:0000256" key="1">
    <source>
        <dbReference type="ARBA" id="ARBA00006996"/>
    </source>
</evidence>
<dbReference type="GeneTree" id="ENSGT00940000159673"/>
<dbReference type="Ensembl" id="ENSEBUT00000012154.1">
    <property type="protein sequence ID" value="ENSEBUP00000011582.1"/>
    <property type="gene ID" value="ENSEBUG00000007422.1"/>
</dbReference>
<dbReference type="PANTHER" id="PTHR46129">
    <property type="entry name" value="SYNAPTOTAGMIN 14, ISOFORM D"/>
    <property type="match status" value="1"/>
</dbReference>
<dbReference type="SMART" id="SM00239">
    <property type="entry name" value="C2"/>
    <property type="match status" value="2"/>
</dbReference>
<comment type="similarity">
    <text evidence="1">Belongs to the synaptotagmin family.</text>
</comment>
<feature type="domain" description="C2" evidence="3">
    <location>
        <begin position="267"/>
        <end position="402"/>
    </location>
</feature>
<dbReference type="GO" id="GO:0005543">
    <property type="term" value="F:phospholipid binding"/>
    <property type="evidence" value="ECO:0007669"/>
    <property type="project" value="TreeGrafter"/>
</dbReference>
<evidence type="ECO:0000313" key="4">
    <source>
        <dbReference type="Ensembl" id="ENSEBUP00000011582.1"/>
    </source>
</evidence>
<protein>
    <submittedName>
        <fullName evidence="4">Synaptotagmin 16</fullName>
    </submittedName>
</protein>
<evidence type="ECO:0000313" key="5">
    <source>
        <dbReference type="Proteomes" id="UP000694388"/>
    </source>
</evidence>
<dbReference type="Proteomes" id="UP000694388">
    <property type="component" value="Unplaced"/>
</dbReference>
<evidence type="ECO:0000256" key="2">
    <source>
        <dbReference type="SAM" id="Phobius"/>
    </source>
</evidence>
<keyword evidence="5" id="KW-1185">Reference proteome</keyword>
<dbReference type="Gene3D" id="2.60.40.150">
    <property type="entry name" value="C2 domain"/>
    <property type="match status" value="2"/>
</dbReference>
<name>A0A8C4Q8B9_EPTBU</name>
<keyword evidence="2" id="KW-0472">Membrane</keyword>
<keyword evidence="2" id="KW-1133">Transmembrane helix</keyword>
<dbReference type="SUPFAM" id="SSF49562">
    <property type="entry name" value="C2 domain (Calcium/lipid-binding domain, CaLB)"/>
    <property type="match status" value="2"/>
</dbReference>
<reference evidence="4" key="2">
    <citation type="submission" date="2025-09" db="UniProtKB">
        <authorList>
            <consortium name="Ensembl"/>
        </authorList>
    </citation>
    <scope>IDENTIFICATION</scope>
</reference>
<keyword evidence="2" id="KW-0812">Transmembrane</keyword>
<dbReference type="OMA" id="EADEQHW"/>
<dbReference type="PANTHER" id="PTHR46129:SF2">
    <property type="entry name" value="SYNAPTOTAGMIN 14, ISOFORM D"/>
    <property type="match status" value="1"/>
</dbReference>